<protein>
    <submittedName>
        <fullName evidence="1">Uncharacterized protein</fullName>
    </submittedName>
</protein>
<dbReference type="Proteomes" id="UP000479000">
    <property type="component" value="Unassembled WGS sequence"/>
</dbReference>
<reference evidence="1 2" key="1">
    <citation type="submission" date="2020-02" db="EMBL/GenBank/DDBJ databases">
        <authorList>
            <person name="Ferguson B K."/>
        </authorList>
    </citation>
    <scope>NUCLEOTIDE SEQUENCE [LARGE SCALE GENOMIC DNA]</scope>
</reference>
<dbReference type="AlphaFoldDB" id="A0A6H5GUR7"/>
<dbReference type="OrthoDB" id="10558124at2759"/>
<keyword evidence="2" id="KW-1185">Reference proteome</keyword>
<evidence type="ECO:0000313" key="1">
    <source>
        <dbReference type="EMBL" id="CAB0006608.1"/>
    </source>
</evidence>
<feature type="non-terminal residue" evidence="1">
    <location>
        <position position="565"/>
    </location>
</feature>
<proteinExistence type="predicted"/>
<evidence type="ECO:0000313" key="2">
    <source>
        <dbReference type="Proteomes" id="UP000479000"/>
    </source>
</evidence>
<gene>
    <name evidence="1" type="ORF">NTEN_LOCUS12085</name>
</gene>
<sequence length="565" mass="63292">MGDLLPVYQRAERQQLAPWESRVAAASLVLRNHVAQHRDMTQPETAAYLWYQLLGEWDAPNTANLRDVESIEIRLNRLLSASPPDAQKTLSGIEKFLVKVSEARRAGPVLRIEVAEHWAGFRQDLEEPSNQYLVYAESRGQSLRWWEILELTEEQVTAFTTLSTAAADDGVEIPGPFTLVGNFNEVWAGMTLQEKLILLSIITMDDVTSHQTPLVAAIAGVIFAFTKGDELTERWFQKRFDLVSKAVPHLDLSALLTREAVVIFARRYMQYAKRHLFAYKFLSFAYSALEGGPLQSLQWVVEQSTVNHCSHALFICNAIYTTESRMTLHLRDPALIEQVREWAKVVILMVNNPWLGLEQIPIAASKYPDLANLGYTIMAMMEPQTIAQYAGRLVKGGCYPGPKIQAIASAVVEATRESLERGASVETLLNTVRGNVTVVEDDGEFYLYTNDGIGTIQIENPQMPLHQVPDALGGEVNAVGGNPPIMNQEEMDQQMQAQRRGWPARYRRLPRNAIKVAGTMIHDYLTHRLVAGTTFGDSIRVIANAGYRIGQQAKLNPYGDQNTRT</sequence>
<organism evidence="1 2">
    <name type="scientific">Nesidiocoris tenuis</name>
    <dbReference type="NCBI Taxonomy" id="355587"/>
    <lineage>
        <taxon>Eukaryota</taxon>
        <taxon>Metazoa</taxon>
        <taxon>Ecdysozoa</taxon>
        <taxon>Arthropoda</taxon>
        <taxon>Hexapoda</taxon>
        <taxon>Insecta</taxon>
        <taxon>Pterygota</taxon>
        <taxon>Neoptera</taxon>
        <taxon>Paraneoptera</taxon>
        <taxon>Hemiptera</taxon>
        <taxon>Heteroptera</taxon>
        <taxon>Panheteroptera</taxon>
        <taxon>Cimicomorpha</taxon>
        <taxon>Miridae</taxon>
        <taxon>Dicyphina</taxon>
        <taxon>Nesidiocoris</taxon>
    </lineage>
</organism>
<accession>A0A6H5GUR7</accession>
<dbReference type="EMBL" id="CADCXU010017994">
    <property type="protein sequence ID" value="CAB0006608.1"/>
    <property type="molecule type" value="Genomic_DNA"/>
</dbReference>
<name>A0A6H5GUR7_9HEMI</name>